<dbReference type="SUPFAM" id="SSF51182">
    <property type="entry name" value="RmlC-like cupins"/>
    <property type="match status" value="1"/>
</dbReference>
<sequence>MRHLTPADYRVQPWKNGLGSTVELFRAELDGVLLARLSRATVTEDGPFSLFPGLKRNLTVLTGPGFRLVGSGFDLDCAPLTPVAFPGSVAIAATATGGTASEDFNVMTADHLPAPQVQIAREGSVLPAGGLLALYAALGPATVNGSPLEEDHLLLTTGPARVHGRHPVIAARLFGL</sequence>
<dbReference type="RefSeq" id="WP_107673243.1">
    <property type="nucleotide sequence ID" value="NZ_PZKE01000007.1"/>
</dbReference>
<dbReference type="PANTHER" id="PTHR37943:SF1">
    <property type="entry name" value="PROTEIN VES"/>
    <property type="match status" value="1"/>
</dbReference>
<dbReference type="InterPro" id="IPR011051">
    <property type="entry name" value="RmlC_Cupin_sf"/>
</dbReference>
<dbReference type="EMBL" id="PZKE01000007">
    <property type="protein sequence ID" value="PTE14553.1"/>
    <property type="molecule type" value="Genomic_DNA"/>
</dbReference>
<dbReference type="PANTHER" id="PTHR37943">
    <property type="entry name" value="PROTEIN VES"/>
    <property type="match status" value="1"/>
</dbReference>
<organism evidence="1 2">
    <name type="scientific">Fuscovulum blasticum DSM 2131</name>
    <dbReference type="NCBI Taxonomy" id="1188250"/>
    <lineage>
        <taxon>Bacteria</taxon>
        <taxon>Pseudomonadati</taxon>
        <taxon>Pseudomonadota</taxon>
        <taxon>Alphaproteobacteria</taxon>
        <taxon>Rhodobacterales</taxon>
        <taxon>Paracoccaceae</taxon>
        <taxon>Pseudogemmobacter</taxon>
    </lineage>
</organism>
<dbReference type="AlphaFoldDB" id="A0A2T4J9L2"/>
<protein>
    <submittedName>
        <fullName evidence="1">HutD family protein</fullName>
    </submittedName>
</protein>
<keyword evidence="2" id="KW-1185">Reference proteome</keyword>
<proteinExistence type="predicted"/>
<evidence type="ECO:0000313" key="2">
    <source>
        <dbReference type="Proteomes" id="UP000241362"/>
    </source>
</evidence>
<dbReference type="InterPro" id="IPR014710">
    <property type="entry name" value="RmlC-like_jellyroll"/>
</dbReference>
<accession>A0A2T4J9L2</accession>
<dbReference type="Proteomes" id="UP000241362">
    <property type="component" value="Unassembled WGS sequence"/>
</dbReference>
<gene>
    <name evidence="1" type="ORF">C5F44_09265</name>
</gene>
<comment type="caution">
    <text evidence="1">The sequence shown here is derived from an EMBL/GenBank/DDBJ whole genome shotgun (WGS) entry which is preliminary data.</text>
</comment>
<name>A0A2T4J9L2_FUSBL</name>
<dbReference type="Gene3D" id="2.60.120.10">
    <property type="entry name" value="Jelly Rolls"/>
    <property type="match status" value="1"/>
</dbReference>
<reference evidence="1 2" key="1">
    <citation type="submission" date="2018-03" db="EMBL/GenBank/DDBJ databases">
        <title>Rhodobacter blasticus.</title>
        <authorList>
            <person name="Meyer T.E."/>
            <person name="Miller S."/>
            <person name="Lodha T."/>
            <person name="Gandham S."/>
            <person name="Chintalapati S."/>
            <person name="Chintalapati V.R."/>
        </authorList>
    </citation>
    <scope>NUCLEOTIDE SEQUENCE [LARGE SCALE GENOMIC DNA]</scope>
    <source>
        <strain evidence="1 2">DSM 2131</strain>
    </source>
</reference>
<dbReference type="InterPro" id="IPR010282">
    <property type="entry name" value="Uncharacterised_HutD/Ves"/>
</dbReference>
<dbReference type="Pfam" id="PF05962">
    <property type="entry name" value="HutD"/>
    <property type="match status" value="1"/>
</dbReference>
<evidence type="ECO:0000313" key="1">
    <source>
        <dbReference type="EMBL" id="PTE14553.1"/>
    </source>
</evidence>